<name>A0A0E9SLJ1_ANGAN</name>
<dbReference type="EMBL" id="GBXM01066475">
    <property type="protein sequence ID" value="JAH42102.1"/>
    <property type="molecule type" value="Transcribed_RNA"/>
</dbReference>
<organism evidence="1">
    <name type="scientific">Anguilla anguilla</name>
    <name type="common">European freshwater eel</name>
    <name type="synonym">Muraena anguilla</name>
    <dbReference type="NCBI Taxonomy" id="7936"/>
    <lineage>
        <taxon>Eukaryota</taxon>
        <taxon>Metazoa</taxon>
        <taxon>Chordata</taxon>
        <taxon>Craniata</taxon>
        <taxon>Vertebrata</taxon>
        <taxon>Euteleostomi</taxon>
        <taxon>Actinopterygii</taxon>
        <taxon>Neopterygii</taxon>
        <taxon>Teleostei</taxon>
        <taxon>Anguilliformes</taxon>
        <taxon>Anguillidae</taxon>
        <taxon>Anguilla</taxon>
    </lineage>
</organism>
<reference evidence="1" key="1">
    <citation type="submission" date="2014-11" db="EMBL/GenBank/DDBJ databases">
        <authorList>
            <person name="Amaro Gonzalez C."/>
        </authorList>
    </citation>
    <scope>NUCLEOTIDE SEQUENCE</scope>
</reference>
<reference evidence="1" key="2">
    <citation type="journal article" date="2015" name="Fish Shellfish Immunol.">
        <title>Early steps in the European eel (Anguilla anguilla)-Vibrio vulnificus interaction in the gills: Role of the RtxA13 toxin.</title>
        <authorList>
            <person name="Callol A."/>
            <person name="Pajuelo D."/>
            <person name="Ebbesson L."/>
            <person name="Teles M."/>
            <person name="MacKenzie S."/>
            <person name="Amaro C."/>
        </authorList>
    </citation>
    <scope>NUCLEOTIDE SEQUENCE</scope>
</reference>
<accession>A0A0E9SLJ1</accession>
<protein>
    <submittedName>
        <fullName evidence="1">Uncharacterized protein</fullName>
    </submittedName>
</protein>
<proteinExistence type="predicted"/>
<sequence length="99" mass="10778">MGVFTTSGPGSGSLMVGNSCLFRPLRLDFLSKSLATSCISEGVSRNRNRLAPSGTGQRVLCHRTSSSSMNQRFFFPSVPCNRSQTYSAISSPLSMDRMY</sequence>
<dbReference type="AlphaFoldDB" id="A0A0E9SLJ1"/>
<evidence type="ECO:0000313" key="1">
    <source>
        <dbReference type="EMBL" id="JAH42102.1"/>
    </source>
</evidence>